<dbReference type="Pfam" id="PF03575">
    <property type="entry name" value="Peptidase_S51"/>
    <property type="match status" value="1"/>
</dbReference>
<dbReference type="Gene3D" id="3.40.50.880">
    <property type="match status" value="1"/>
</dbReference>
<dbReference type="PANTHER" id="PTHR20842:SF0">
    <property type="entry name" value="ALPHA-ASPARTYL DIPEPTIDASE"/>
    <property type="match status" value="1"/>
</dbReference>
<evidence type="ECO:0000313" key="5">
    <source>
        <dbReference type="EMBL" id="OGM31358.1"/>
    </source>
</evidence>
<keyword evidence="2" id="KW-0645">Protease</keyword>
<evidence type="ECO:0000256" key="4">
    <source>
        <dbReference type="ARBA" id="ARBA00022825"/>
    </source>
</evidence>
<keyword evidence="4" id="KW-0720">Serine protease</keyword>
<dbReference type="Proteomes" id="UP000178870">
    <property type="component" value="Unassembled WGS sequence"/>
</dbReference>
<evidence type="ECO:0000256" key="1">
    <source>
        <dbReference type="ARBA" id="ARBA00006534"/>
    </source>
</evidence>
<dbReference type="GO" id="GO:0006508">
    <property type="term" value="P:proteolysis"/>
    <property type="evidence" value="ECO:0007669"/>
    <property type="project" value="UniProtKB-KW"/>
</dbReference>
<reference evidence="5 6" key="1">
    <citation type="journal article" date="2016" name="Nat. Commun.">
        <title>Thousands of microbial genomes shed light on interconnected biogeochemical processes in an aquifer system.</title>
        <authorList>
            <person name="Anantharaman K."/>
            <person name="Brown C.T."/>
            <person name="Hug L.A."/>
            <person name="Sharon I."/>
            <person name="Castelle C.J."/>
            <person name="Probst A.J."/>
            <person name="Thomas B.C."/>
            <person name="Singh A."/>
            <person name="Wilkins M.J."/>
            <person name="Karaoz U."/>
            <person name="Brodie E.L."/>
            <person name="Williams K.H."/>
            <person name="Hubbard S.S."/>
            <person name="Banfield J.F."/>
        </authorList>
    </citation>
    <scope>NUCLEOTIDE SEQUENCE [LARGE SCALE GENOMIC DNA]</scope>
</reference>
<protein>
    <recommendedName>
        <fullName evidence="7">Peptidase S51</fullName>
    </recommendedName>
</protein>
<dbReference type="SUPFAM" id="SSF52317">
    <property type="entry name" value="Class I glutamine amidotransferase-like"/>
    <property type="match status" value="1"/>
</dbReference>
<dbReference type="EMBL" id="MGGP01000027">
    <property type="protein sequence ID" value="OGM31358.1"/>
    <property type="molecule type" value="Genomic_DNA"/>
</dbReference>
<evidence type="ECO:0000256" key="2">
    <source>
        <dbReference type="ARBA" id="ARBA00022670"/>
    </source>
</evidence>
<dbReference type="InterPro" id="IPR005320">
    <property type="entry name" value="Peptidase_S51"/>
</dbReference>
<gene>
    <name evidence="5" type="ORF">A2803_02520</name>
</gene>
<evidence type="ECO:0000256" key="3">
    <source>
        <dbReference type="ARBA" id="ARBA00022801"/>
    </source>
</evidence>
<name>A0A1F7YXB2_9BACT</name>
<accession>A0A1F7YXB2</accession>
<evidence type="ECO:0000313" key="6">
    <source>
        <dbReference type="Proteomes" id="UP000178870"/>
    </source>
</evidence>
<comment type="caution">
    <text evidence="5">The sequence shown here is derived from an EMBL/GenBank/DDBJ whole genome shotgun (WGS) entry which is preliminary data.</text>
</comment>
<dbReference type="GO" id="GO:0008236">
    <property type="term" value="F:serine-type peptidase activity"/>
    <property type="evidence" value="ECO:0007669"/>
    <property type="project" value="UniProtKB-KW"/>
</dbReference>
<sequence>MKLALFSHNITKTHEKKLQKLFDKELAEVRFLYITTPTNYKPFKPDWCIESEERWRSIFPKLREFDLERAYRVDRKFNFKEYLSDFDFIFISGGNIFILTYWMRETGVDALLKKMILKDKVVYGGESAGAIYPYQDISEYAVLDDPDKAPSVVNGGLGVINFAPLPHWGVKDFQIGLEKVKVRFEKNNVKVITFADDEAIFVVDKEVEKCK</sequence>
<dbReference type="PANTHER" id="PTHR20842">
    <property type="entry name" value="PROTEASE S51 ALPHA-ASPARTYL DIPEPTIDASE"/>
    <property type="match status" value="1"/>
</dbReference>
<keyword evidence="3" id="KW-0378">Hydrolase</keyword>
<dbReference type="InterPro" id="IPR029062">
    <property type="entry name" value="Class_I_gatase-like"/>
</dbReference>
<organism evidence="5 6">
    <name type="scientific">Candidatus Woesebacteria bacterium RIFCSPHIGHO2_01_FULL_44_21</name>
    <dbReference type="NCBI Taxonomy" id="1802503"/>
    <lineage>
        <taxon>Bacteria</taxon>
        <taxon>Candidatus Woeseibacteriota</taxon>
    </lineage>
</organism>
<dbReference type="AlphaFoldDB" id="A0A1F7YXB2"/>
<proteinExistence type="inferred from homology"/>
<comment type="similarity">
    <text evidence="1">Belongs to the peptidase S51 family.</text>
</comment>
<evidence type="ECO:0008006" key="7">
    <source>
        <dbReference type="Google" id="ProtNLM"/>
    </source>
</evidence>